<dbReference type="Gene3D" id="2.130.10.10">
    <property type="entry name" value="YVTN repeat-like/Quinoprotein amine dehydrogenase"/>
    <property type="match status" value="2"/>
</dbReference>
<dbReference type="GO" id="GO:0000722">
    <property type="term" value="P:telomere maintenance via recombination"/>
    <property type="evidence" value="ECO:0007669"/>
    <property type="project" value="TreeGrafter"/>
</dbReference>
<evidence type="ECO:0000313" key="3">
    <source>
        <dbReference type="Proteomes" id="UP001148018"/>
    </source>
</evidence>
<feature type="repeat" description="WD" evidence="1">
    <location>
        <begin position="453"/>
        <end position="485"/>
    </location>
</feature>
<dbReference type="GO" id="GO:0005697">
    <property type="term" value="C:telomerase holoenzyme complex"/>
    <property type="evidence" value="ECO:0007669"/>
    <property type="project" value="TreeGrafter"/>
</dbReference>
<dbReference type="Proteomes" id="UP001148018">
    <property type="component" value="Unassembled WGS sequence"/>
</dbReference>
<evidence type="ECO:0000313" key="2">
    <source>
        <dbReference type="EMBL" id="KAJ3595566.1"/>
    </source>
</evidence>
<gene>
    <name evidence="2" type="ORF">NHX12_004869</name>
</gene>
<dbReference type="GO" id="GO:0003720">
    <property type="term" value="F:telomerase activity"/>
    <property type="evidence" value="ECO:0007669"/>
    <property type="project" value="TreeGrafter"/>
</dbReference>
<feature type="repeat" description="WD" evidence="1">
    <location>
        <begin position="357"/>
        <end position="398"/>
    </location>
</feature>
<accession>A0A9Q0DW12</accession>
<protein>
    <submittedName>
        <fullName evidence="2">Uncharacterized protein</fullName>
    </submittedName>
</protein>
<dbReference type="InterPro" id="IPR001680">
    <property type="entry name" value="WD40_rpt"/>
</dbReference>
<dbReference type="OrthoDB" id="427368at2759"/>
<dbReference type="InterPro" id="IPR036322">
    <property type="entry name" value="WD40_repeat_dom_sf"/>
</dbReference>
<evidence type="ECO:0000256" key="1">
    <source>
        <dbReference type="PROSITE-ProRule" id="PRU00221"/>
    </source>
</evidence>
<dbReference type="PROSITE" id="PS50294">
    <property type="entry name" value="WD_REPEATS_REGION"/>
    <property type="match status" value="2"/>
</dbReference>
<dbReference type="SMART" id="SM00320">
    <property type="entry name" value="WD40"/>
    <property type="match status" value="5"/>
</dbReference>
<dbReference type="PANTHER" id="PTHR44791:SF1">
    <property type="entry name" value="TELOMERASE PROTEIN COMPONENT 1"/>
    <property type="match status" value="1"/>
</dbReference>
<dbReference type="Pfam" id="PF00400">
    <property type="entry name" value="WD40"/>
    <property type="match status" value="3"/>
</dbReference>
<dbReference type="InterPro" id="IPR015943">
    <property type="entry name" value="WD40/YVTN_repeat-like_dom_sf"/>
</dbReference>
<dbReference type="AlphaFoldDB" id="A0A9Q0DW12"/>
<proteinExistence type="predicted"/>
<dbReference type="PANTHER" id="PTHR44791">
    <property type="entry name" value="TELOMERASE PROTEIN COMPONENT 1 TEP1"/>
    <property type="match status" value="1"/>
</dbReference>
<dbReference type="Gene3D" id="1.25.40.370">
    <property type="match status" value="1"/>
</dbReference>
<dbReference type="SUPFAM" id="SSF50978">
    <property type="entry name" value="WD40 repeat-like"/>
    <property type="match status" value="1"/>
</dbReference>
<dbReference type="GO" id="GO:0070034">
    <property type="term" value="F:telomerase RNA binding"/>
    <property type="evidence" value="ECO:0007669"/>
    <property type="project" value="TreeGrafter"/>
</dbReference>
<dbReference type="InterPro" id="IPR052652">
    <property type="entry name" value="Telomerase_Complex_Comp"/>
</dbReference>
<keyword evidence="1" id="KW-0853">WD repeat</keyword>
<dbReference type="EMBL" id="JANIIK010000111">
    <property type="protein sequence ID" value="KAJ3595566.1"/>
    <property type="molecule type" value="Genomic_DNA"/>
</dbReference>
<comment type="caution">
    <text evidence="2">The sequence shown here is derived from an EMBL/GenBank/DDBJ whole genome shotgun (WGS) entry which is preliminary data.</text>
</comment>
<name>A0A9Q0DW12_9TELE</name>
<dbReference type="PROSITE" id="PS50082">
    <property type="entry name" value="WD_REPEATS_2"/>
    <property type="match status" value="3"/>
</dbReference>
<reference evidence="2" key="1">
    <citation type="submission" date="2022-07" db="EMBL/GenBank/DDBJ databases">
        <title>Chromosome-level genome of Muraenolepis orangiensis.</title>
        <authorList>
            <person name="Kim J."/>
        </authorList>
    </citation>
    <scope>NUCLEOTIDE SEQUENCE</scope>
    <source>
        <strain evidence="2">KU_S4_2022</strain>
        <tissue evidence="2">Muscle</tissue>
    </source>
</reference>
<feature type="repeat" description="WD" evidence="1">
    <location>
        <begin position="398"/>
        <end position="439"/>
    </location>
</feature>
<sequence>MKDSLQRLPQSLSPLVGQGLDRLCCQYRAVGGLRRALGALALSNAVPDSAWQSCSGQVTWEQALQLARKPRGRVPMATFTQMVRSLQSLIGLAHGTDDLLTLTNPEVRRAFEELLLPAEADQVQAHLILSAHLWSAVDPDGTDRFLHCEADHLRQLTAHLMSSDQWGALGSLLSNYYFLYANVRHGLVHHLLVTYGSYDGGDDVEDCHGFLCRHAPLLTSWPSLFLQQALNEPPHSAPRTWAQGLMGNRDTRGVVRLLNHHGDQDSQPEASQLVSTFLSEPTCVAMSPCAELVVVGTGQGFLHLIHAQTGQEVKVLVSSCDGVSSCVFLTEETLASTSFNGQIEIWDTNNGCRTAHMEGHTNVITGSDVSPDRKHLATVSLDFQLKVWSASKGHQVASLSSSSPMNCVTFNPEGDLLALGCWDGTLLLWNWLQNRTLMVKLWSVPEGTCVGSYQAHRGSTEALTFLDQGDMLLSAGSDHTLHLWSGGLGCSLATLKQEQVS</sequence>
<keyword evidence="3" id="KW-1185">Reference proteome</keyword>
<organism evidence="2 3">
    <name type="scientific">Muraenolepis orangiensis</name>
    <name type="common">Patagonian moray cod</name>
    <dbReference type="NCBI Taxonomy" id="630683"/>
    <lineage>
        <taxon>Eukaryota</taxon>
        <taxon>Metazoa</taxon>
        <taxon>Chordata</taxon>
        <taxon>Craniata</taxon>
        <taxon>Vertebrata</taxon>
        <taxon>Euteleostomi</taxon>
        <taxon>Actinopterygii</taxon>
        <taxon>Neopterygii</taxon>
        <taxon>Teleostei</taxon>
        <taxon>Neoteleostei</taxon>
        <taxon>Acanthomorphata</taxon>
        <taxon>Zeiogadaria</taxon>
        <taxon>Gadariae</taxon>
        <taxon>Gadiformes</taxon>
        <taxon>Muraenolepidoidei</taxon>
        <taxon>Muraenolepididae</taxon>
        <taxon>Muraenolepis</taxon>
    </lineage>
</organism>